<name>A0AA35ZBV5_LACSI</name>
<feature type="compositionally biased region" description="Basic and acidic residues" evidence="1">
    <location>
        <begin position="19"/>
        <end position="39"/>
    </location>
</feature>
<reference evidence="2" key="1">
    <citation type="submission" date="2023-04" db="EMBL/GenBank/DDBJ databases">
        <authorList>
            <person name="Vijverberg K."/>
            <person name="Xiong W."/>
            <person name="Schranz E."/>
        </authorList>
    </citation>
    <scope>NUCLEOTIDE SEQUENCE</scope>
</reference>
<gene>
    <name evidence="2" type="ORF">LSALG_LOCUS28955</name>
</gene>
<dbReference type="Proteomes" id="UP001177003">
    <property type="component" value="Chromosome 6"/>
</dbReference>
<evidence type="ECO:0000256" key="1">
    <source>
        <dbReference type="SAM" id="MobiDB-lite"/>
    </source>
</evidence>
<dbReference type="EMBL" id="OX465082">
    <property type="protein sequence ID" value="CAI9289730.1"/>
    <property type="molecule type" value="Genomic_DNA"/>
</dbReference>
<protein>
    <submittedName>
        <fullName evidence="2">Uncharacterized protein</fullName>
    </submittedName>
</protein>
<evidence type="ECO:0000313" key="3">
    <source>
        <dbReference type="Proteomes" id="UP001177003"/>
    </source>
</evidence>
<sequence length="132" mass="15176">MLNRNEGVSESVIPPKQSGEQDKSFGVKKPSDGDKETEQPCKTTELKVNLAADLPCLNPYDWIMLIYLLMKEEKKYESVVDHIKRMLVSYTHEVAKMDVEIPSVLRKKPTVLPKSSVKDIEKMKLERIEKEN</sequence>
<evidence type="ECO:0000313" key="2">
    <source>
        <dbReference type="EMBL" id="CAI9289730.1"/>
    </source>
</evidence>
<keyword evidence="3" id="KW-1185">Reference proteome</keyword>
<dbReference type="AlphaFoldDB" id="A0AA35ZBV5"/>
<accession>A0AA35ZBV5</accession>
<organism evidence="2 3">
    <name type="scientific">Lactuca saligna</name>
    <name type="common">Willowleaf lettuce</name>
    <dbReference type="NCBI Taxonomy" id="75948"/>
    <lineage>
        <taxon>Eukaryota</taxon>
        <taxon>Viridiplantae</taxon>
        <taxon>Streptophyta</taxon>
        <taxon>Embryophyta</taxon>
        <taxon>Tracheophyta</taxon>
        <taxon>Spermatophyta</taxon>
        <taxon>Magnoliopsida</taxon>
        <taxon>eudicotyledons</taxon>
        <taxon>Gunneridae</taxon>
        <taxon>Pentapetalae</taxon>
        <taxon>asterids</taxon>
        <taxon>campanulids</taxon>
        <taxon>Asterales</taxon>
        <taxon>Asteraceae</taxon>
        <taxon>Cichorioideae</taxon>
        <taxon>Cichorieae</taxon>
        <taxon>Lactucinae</taxon>
        <taxon>Lactuca</taxon>
    </lineage>
</organism>
<feature type="region of interest" description="Disordered" evidence="1">
    <location>
        <begin position="1"/>
        <end position="41"/>
    </location>
</feature>
<proteinExistence type="predicted"/>